<evidence type="ECO:0000313" key="1">
    <source>
        <dbReference type="EMBL" id="SEE96117.1"/>
    </source>
</evidence>
<name>A0A1H5N5E6_9FLAO</name>
<protein>
    <submittedName>
        <fullName evidence="1">Uncharacterized protein</fullName>
    </submittedName>
</protein>
<keyword evidence="2" id="KW-1185">Reference proteome</keyword>
<organism evidence="1 2">
    <name type="scientific">Salinimicrobium catena</name>
    <dbReference type="NCBI Taxonomy" id="390640"/>
    <lineage>
        <taxon>Bacteria</taxon>
        <taxon>Pseudomonadati</taxon>
        <taxon>Bacteroidota</taxon>
        <taxon>Flavobacteriia</taxon>
        <taxon>Flavobacteriales</taxon>
        <taxon>Flavobacteriaceae</taxon>
        <taxon>Salinimicrobium</taxon>
    </lineage>
</organism>
<sequence>MDTEIFRTRKVFCKHPLEDCVVRTVPVGQYGYETYLMFSGEEEYMPVQHSNIVLQVVLSSELEFITEEEYYAFGKKREPQLPTSDKPGRIGGMQSLIIDLALGRKKPSNEKERRLLKEIRKIEAKGGMLDLPLE</sequence>
<proteinExistence type="predicted"/>
<gene>
    <name evidence="1" type="ORF">SAMN04488034_103307</name>
</gene>
<dbReference type="STRING" id="390640.SAMN04488034_103307"/>
<dbReference type="AlphaFoldDB" id="A0A1H5N5E6"/>
<accession>A0A1H5N5E6</accession>
<dbReference type="Proteomes" id="UP000199448">
    <property type="component" value="Unassembled WGS sequence"/>
</dbReference>
<dbReference type="EMBL" id="FNUG01000003">
    <property type="protein sequence ID" value="SEE96117.1"/>
    <property type="molecule type" value="Genomic_DNA"/>
</dbReference>
<reference evidence="1 2" key="1">
    <citation type="submission" date="2016-10" db="EMBL/GenBank/DDBJ databases">
        <authorList>
            <person name="de Groot N.N."/>
        </authorList>
    </citation>
    <scope>NUCLEOTIDE SEQUENCE [LARGE SCALE GENOMIC DNA]</scope>
    <source>
        <strain evidence="1 2">DSM 23553</strain>
    </source>
</reference>
<evidence type="ECO:0000313" key="2">
    <source>
        <dbReference type="Proteomes" id="UP000199448"/>
    </source>
</evidence>